<evidence type="ECO:0000313" key="3">
    <source>
        <dbReference type="EMBL" id="KAK7476463.1"/>
    </source>
</evidence>
<evidence type="ECO:0000259" key="2">
    <source>
        <dbReference type="Pfam" id="PF25203"/>
    </source>
</evidence>
<evidence type="ECO:0000259" key="1">
    <source>
        <dbReference type="Pfam" id="PF23281"/>
    </source>
</evidence>
<dbReference type="Proteomes" id="UP001519460">
    <property type="component" value="Unassembled WGS sequence"/>
</dbReference>
<gene>
    <name evidence="3" type="ORF">BaRGS_00032298</name>
</gene>
<keyword evidence="4" id="KW-1185">Reference proteome</keyword>
<feature type="domain" description="DAAF9 N-terminal" evidence="1">
    <location>
        <begin position="8"/>
        <end position="228"/>
    </location>
</feature>
<accession>A0ABD0JNU7</accession>
<comment type="caution">
    <text evidence="3">The sequence shown here is derived from an EMBL/GenBank/DDBJ whole genome shotgun (WGS) entry which is preliminary data.</text>
</comment>
<name>A0ABD0JNU7_9CAEN</name>
<sequence length="365" mass="41758">MSGRLMKRPSSAKRHIKYETFSQFVSASRLRRVQDLLDDGNGAGTKQSTGIDAVLCISGIDGRYNEGCYELINYLLFGFFEVRKAELEKSGFPEEVIDDLMIVIRKTRVDVYCNPINWHYFLPYTSHWTNVTFHCLQEEEYDLDTDEEAEAAEEFKVQSLIAMTSGCQRIGVPYYSFTSEPGERKFDKMLLEKWPIIQAFALEDFGGGGFFTLKFDVSDISQAIHQLHSYQDPVTMEILTTEKLPMLERQWRNMTDSVNMEIANFNGVLTQERIAEPLRSFYQHGRVGNHVQDSGKIRMPYVLFGRNSSQMTIEAVESGDTPPPGDINLADTDTVRHMVCQVMSPRSPITCTRTYFVSRLFTVDT</sequence>
<protein>
    <submittedName>
        <fullName evidence="3">Uncharacterized protein</fullName>
    </submittedName>
</protein>
<dbReference type="Pfam" id="PF25203">
    <property type="entry name" value="PB_DAAF9"/>
    <property type="match status" value="1"/>
</dbReference>
<dbReference type="EMBL" id="JACVVK020000375">
    <property type="protein sequence ID" value="KAK7476463.1"/>
    <property type="molecule type" value="Genomic_DNA"/>
</dbReference>
<evidence type="ECO:0000313" key="4">
    <source>
        <dbReference type="Proteomes" id="UP001519460"/>
    </source>
</evidence>
<dbReference type="PANTHER" id="PTHR33664:SF1">
    <property type="entry name" value="DYNEIN AXONEMAL ASSEMBLY FACTOR 9"/>
    <property type="match status" value="1"/>
</dbReference>
<feature type="domain" description="DAAF9 pita-bread-like" evidence="2">
    <location>
        <begin position="232"/>
        <end position="357"/>
    </location>
</feature>
<feature type="non-terminal residue" evidence="3">
    <location>
        <position position="365"/>
    </location>
</feature>
<dbReference type="InterPro" id="IPR058844">
    <property type="entry name" value="PB_DAAF9"/>
</dbReference>
<dbReference type="InterPro" id="IPR040342">
    <property type="entry name" value="DNAAF9"/>
</dbReference>
<proteinExistence type="predicted"/>
<dbReference type="InterPro" id="IPR056498">
    <property type="entry name" value="DAAF9_N"/>
</dbReference>
<dbReference type="AlphaFoldDB" id="A0ABD0JNU7"/>
<dbReference type="PANTHER" id="PTHR33664">
    <property type="entry name" value="RCG26366"/>
    <property type="match status" value="1"/>
</dbReference>
<reference evidence="3 4" key="1">
    <citation type="journal article" date="2023" name="Sci. Data">
        <title>Genome assembly of the Korean intertidal mud-creeper Batillaria attramentaria.</title>
        <authorList>
            <person name="Patra A.K."/>
            <person name="Ho P.T."/>
            <person name="Jun S."/>
            <person name="Lee S.J."/>
            <person name="Kim Y."/>
            <person name="Won Y.J."/>
        </authorList>
    </citation>
    <scope>NUCLEOTIDE SEQUENCE [LARGE SCALE GENOMIC DNA]</scope>
    <source>
        <strain evidence="3">Wonlab-2016</strain>
    </source>
</reference>
<dbReference type="Pfam" id="PF23281">
    <property type="entry name" value="DAAF9_N"/>
    <property type="match status" value="1"/>
</dbReference>
<organism evidence="3 4">
    <name type="scientific">Batillaria attramentaria</name>
    <dbReference type="NCBI Taxonomy" id="370345"/>
    <lineage>
        <taxon>Eukaryota</taxon>
        <taxon>Metazoa</taxon>
        <taxon>Spiralia</taxon>
        <taxon>Lophotrochozoa</taxon>
        <taxon>Mollusca</taxon>
        <taxon>Gastropoda</taxon>
        <taxon>Caenogastropoda</taxon>
        <taxon>Sorbeoconcha</taxon>
        <taxon>Cerithioidea</taxon>
        <taxon>Batillariidae</taxon>
        <taxon>Batillaria</taxon>
    </lineage>
</organism>